<reference evidence="2" key="1">
    <citation type="submission" date="2021-05" db="EMBL/GenBank/DDBJ databases">
        <title>Comparative genomics of three Colletotrichum scovillei strains and genetic complementation revealed genes involved fungal growth and virulence on chili pepper.</title>
        <authorList>
            <person name="Hsieh D.-K."/>
            <person name="Chuang S.-C."/>
            <person name="Chen C.-Y."/>
            <person name="Chao Y.-T."/>
            <person name="Lu M.-Y.J."/>
            <person name="Lee M.-H."/>
            <person name="Shih M.-C."/>
        </authorList>
    </citation>
    <scope>NUCLEOTIDE SEQUENCE</scope>
    <source>
        <strain evidence="2">Coll-153</strain>
    </source>
</reference>
<feature type="non-terminal residue" evidence="2">
    <location>
        <position position="79"/>
    </location>
</feature>
<name>A0A9P7U9Y7_9PEZI</name>
<dbReference type="AlphaFoldDB" id="A0A9P7U9Y7"/>
<feature type="region of interest" description="Disordered" evidence="1">
    <location>
        <begin position="1"/>
        <end position="42"/>
    </location>
</feature>
<dbReference type="Proteomes" id="UP000699042">
    <property type="component" value="Unassembled WGS sequence"/>
</dbReference>
<organism evidence="2 3">
    <name type="scientific">Colletotrichum scovillei</name>
    <dbReference type="NCBI Taxonomy" id="1209932"/>
    <lineage>
        <taxon>Eukaryota</taxon>
        <taxon>Fungi</taxon>
        <taxon>Dikarya</taxon>
        <taxon>Ascomycota</taxon>
        <taxon>Pezizomycotina</taxon>
        <taxon>Sordariomycetes</taxon>
        <taxon>Hypocreomycetidae</taxon>
        <taxon>Glomerellales</taxon>
        <taxon>Glomerellaceae</taxon>
        <taxon>Colletotrichum</taxon>
        <taxon>Colletotrichum acutatum species complex</taxon>
    </lineage>
</organism>
<protein>
    <submittedName>
        <fullName evidence="2">Uncharacterized protein</fullName>
    </submittedName>
</protein>
<evidence type="ECO:0000313" key="3">
    <source>
        <dbReference type="Proteomes" id="UP000699042"/>
    </source>
</evidence>
<keyword evidence="3" id="KW-1185">Reference proteome</keyword>
<evidence type="ECO:0000313" key="2">
    <source>
        <dbReference type="EMBL" id="KAG7046616.1"/>
    </source>
</evidence>
<sequence>NFSTQEKKPPVKISKLGTATLPGKTRPRVRPTKAGREKVSVRLSPTASPIRLGTSKTLCLKFLVSSVLLETQLLARRRM</sequence>
<dbReference type="EMBL" id="JAESDN010000008">
    <property type="protein sequence ID" value="KAG7046616.1"/>
    <property type="molecule type" value="Genomic_DNA"/>
</dbReference>
<evidence type="ECO:0000256" key="1">
    <source>
        <dbReference type="SAM" id="MobiDB-lite"/>
    </source>
</evidence>
<gene>
    <name evidence="2" type="ORF">JMJ77_014843</name>
</gene>
<comment type="caution">
    <text evidence="2">The sequence shown here is derived from an EMBL/GenBank/DDBJ whole genome shotgun (WGS) entry which is preliminary data.</text>
</comment>
<accession>A0A9P7U9Y7</accession>
<proteinExistence type="predicted"/>